<dbReference type="AlphaFoldDB" id="A0ABD2PJZ8"/>
<feature type="domain" description="TIR" evidence="1">
    <location>
        <begin position="72"/>
        <end position="193"/>
    </location>
</feature>
<sequence>MQESASFAIAFRQSWKALVEALSKFVLLITSFVNSIELSAKKNKEWGKRAGGCYVEPKVMAEGNQERPRDLVMVSYSHKDSCLARRIVEDLRYRGLNIWYDRDCLKEKTDMLDTMAEVVEQCSVMITLFSQSYKDSASTRMESQYASNLHKPVIFVRAQEKYRPDGWLGLLLGADIYIDLSGKYPYENKIDELYHRVMASLGKSPQTNSGEKEDKLTCVEKRSENWNLHYQLPGTDHYLWWDTKRVKKHFDQQGLKL</sequence>
<dbReference type="PANTHER" id="PTHR46270:SF2">
    <property type="entry name" value="TIR DOMAIN-CONTAINING PROTEIN"/>
    <property type="match status" value="1"/>
</dbReference>
<proteinExistence type="predicted"/>
<dbReference type="Proteomes" id="UP001626550">
    <property type="component" value="Unassembled WGS sequence"/>
</dbReference>
<dbReference type="PANTHER" id="PTHR46270">
    <property type="entry name" value="ARMADILLO-TYPE FOLD-RELATED"/>
    <property type="match status" value="1"/>
</dbReference>
<comment type="caution">
    <text evidence="2">The sequence shown here is derived from an EMBL/GenBank/DDBJ whole genome shotgun (WGS) entry which is preliminary data.</text>
</comment>
<dbReference type="Gene3D" id="3.40.50.10140">
    <property type="entry name" value="Toll/interleukin-1 receptor homology (TIR) domain"/>
    <property type="match status" value="1"/>
</dbReference>
<organism evidence="2 3">
    <name type="scientific">Cichlidogyrus casuarinus</name>
    <dbReference type="NCBI Taxonomy" id="1844966"/>
    <lineage>
        <taxon>Eukaryota</taxon>
        <taxon>Metazoa</taxon>
        <taxon>Spiralia</taxon>
        <taxon>Lophotrochozoa</taxon>
        <taxon>Platyhelminthes</taxon>
        <taxon>Monogenea</taxon>
        <taxon>Monopisthocotylea</taxon>
        <taxon>Dactylogyridea</taxon>
        <taxon>Ancyrocephalidae</taxon>
        <taxon>Cichlidogyrus</taxon>
    </lineage>
</organism>
<dbReference type="InterPro" id="IPR035897">
    <property type="entry name" value="Toll_tir_struct_dom_sf"/>
</dbReference>
<evidence type="ECO:0000313" key="3">
    <source>
        <dbReference type="Proteomes" id="UP001626550"/>
    </source>
</evidence>
<gene>
    <name evidence="2" type="ORF">Ciccas_014082</name>
</gene>
<dbReference type="SUPFAM" id="SSF52200">
    <property type="entry name" value="Toll/Interleukin receptor TIR domain"/>
    <property type="match status" value="1"/>
</dbReference>
<dbReference type="Pfam" id="PF13676">
    <property type="entry name" value="TIR_2"/>
    <property type="match status" value="1"/>
</dbReference>
<accession>A0ABD2PJZ8</accession>
<reference evidence="2 3" key="1">
    <citation type="submission" date="2024-11" db="EMBL/GenBank/DDBJ databases">
        <title>Adaptive evolution of stress response genes in parasites aligns with host niche diversity.</title>
        <authorList>
            <person name="Hahn C."/>
            <person name="Resl P."/>
        </authorList>
    </citation>
    <scope>NUCLEOTIDE SEQUENCE [LARGE SCALE GENOMIC DNA]</scope>
    <source>
        <strain evidence="2">EGGRZ-B1_66</strain>
        <tissue evidence="2">Body</tissue>
    </source>
</reference>
<name>A0ABD2PJZ8_9PLAT</name>
<dbReference type="InterPro" id="IPR000157">
    <property type="entry name" value="TIR_dom"/>
</dbReference>
<evidence type="ECO:0000259" key="1">
    <source>
        <dbReference type="Pfam" id="PF13676"/>
    </source>
</evidence>
<keyword evidence="3" id="KW-1185">Reference proteome</keyword>
<evidence type="ECO:0000313" key="2">
    <source>
        <dbReference type="EMBL" id="KAL3307405.1"/>
    </source>
</evidence>
<dbReference type="EMBL" id="JBJKFK010007463">
    <property type="protein sequence ID" value="KAL3307405.1"/>
    <property type="molecule type" value="Genomic_DNA"/>
</dbReference>
<protein>
    <recommendedName>
        <fullName evidence="1">TIR domain-containing protein</fullName>
    </recommendedName>
</protein>